<dbReference type="Pfam" id="PF18352">
    <property type="entry name" value="Gp138_N"/>
    <property type="match status" value="1"/>
</dbReference>
<proteinExistence type="predicted"/>
<evidence type="ECO:0000313" key="2">
    <source>
        <dbReference type="EMBL" id="MBP2002564.1"/>
    </source>
</evidence>
<keyword evidence="3" id="KW-1185">Reference proteome</keyword>
<organism evidence="2 3">
    <name type="scientific">Paenibacillus shirakamiensis</name>
    <dbReference type="NCBI Taxonomy" id="1265935"/>
    <lineage>
        <taxon>Bacteria</taxon>
        <taxon>Bacillati</taxon>
        <taxon>Bacillota</taxon>
        <taxon>Bacilli</taxon>
        <taxon>Bacillales</taxon>
        <taxon>Paenibacillaceae</taxon>
        <taxon>Paenibacillus</taxon>
    </lineage>
</organism>
<dbReference type="InterPro" id="IPR041599">
    <property type="entry name" value="Gp138_N"/>
</dbReference>
<gene>
    <name evidence="2" type="ORF">J2Z69_003650</name>
</gene>
<reference evidence="2 3" key="1">
    <citation type="submission" date="2021-03" db="EMBL/GenBank/DDBJ databases">
        <title>Genomic Encyclopedia of Type Strains, Phase IV (KMG-IV): sequencing the most valuable type-strain genomes for metagenomic binning, comparative biology and taxonomic classification.</title>
        <authorList>
            <person name="Goeker M."/>
        </authorList>
    </citation>
    <scope>NUCLEOTIDE SEQUENCE [LARGE SCALE GENOMIC DNA]</scope>
    <source>
        <strain evidence="2 3">DSM 26806</strain>
    </source>
</reference>
<accession>A0ABS4JLH4</accession>
<feature type="domain" description="Phage protein Gp138 N-terminal" evidence="1">
    <location>
        <begin position="30"/>
        <end position="124"/>
    </location>
</feature>
<dbReference type="RefSeq" id="WP_209865842.1">
    <property type="nucleotide sequence ID" value="NZ_JAGGLD010000009.1"/>
</dbReference>
<name>A0ABS4JLH4_9BACL</name>
<protein>
    <recommendedName>
        <fullName evidence="1">Phage protein Gp138 N-terminal domain-containing protein</fullName>
    </recommendedName>
</protein>
<dbReference type="Gene3D" id="2.40.50.230">
    <property type="entry name" value="Gp5 N-terminal domain"/>
    <property type="match status" value="1"/>
</dbReference>
<comment type="caution">
    <text evidence="2">The sequence shown here is derived from an EMBL/GenBank/DDBJ whole genome shotgun (WGS) entry which is preliminary data.</text>
</comment>
<evidence type="ECO:0000313" key="3">
    <source>
        <dbReference type="Proteomes" id="UP001519288"/>
    </source>
</evidence>
<dbReference type="EMBL" id="JAGGLD010000009">
    <property type="protein sequence ID" value="MBP2002564.1"/>
    <property type="molecule type" value="Genomic_DNA"/>
</dbReference>
<evidence type="ECO:0000259" key="1">
    <source>
        <dbReference type="Pfam" id="PF18352"/>
    </source>
</evidence>
<dbReference type="InterPro" id="IPR037026">
    <property type="entry name" value="Vgr_OB-fold_dom_sf"/>
</dbReference>
<dbReference type="Proteomes" id="UP001519288">
    <property type="component" value="Unassembled WGS sequence"/>
</dbReference>
<sequence length="131" mass="14235">MTPKVDPASTLYNLLARYLDDRITALRVGLPCKVIAFDTDSATADIQPLTRTSKTDPAMLHSVPVLSQRYHVHGGDPQVYTPVLYPGDVVFAVCADRELQNVKSGNVASPDTNRSHSVNDAVIVGVFGWNL</sequence>